<dbReference type="AlphaFoldDB" id="A0A1R2D057"/>
<evidence type="ECO:0000313" key="1">
    <source>
        <dbReference type="EMBL" id="OMJ94647.1"/>
    </source>
</evidence>
<organism evidence="1 2">
    <name type="scientific">Stentor coeruleus</name>
    <dbReference type="NCBI Taxonomy" id="5963"/>
    <lineage>
        <taxon>Eukaryota</taxon>
        <taxon>Sar</taxon>
        <taxon>Alveolata</taxon>
        <taxon>Ciliophora</taxon>
        <taxon>Postciliodesmatophora</taxon>
        <taxon>Heterotrichea</taxon>
        <taxon>Heterotrichida</taxon>
        <taxon>Stentoridae</taxon>
        <taxon>Stentor</taxon>
    </lineage>
</organism>
<sequence length="223" mass="25779">MKAIENTLNLEHKALPKVENLDFIHELPMFVQSLQKFIDKEKLPIPRSLLAEKKFNKLTSLETLEENHNSGEDSSTIHQMKKTPDFELQLSTDLITPLCKCKYFSIKVYLKPVTFLVFPTSEKVELQVLICSQDGKVINKNMKGQDILRGNHTQKMNYFLLEKMHVAYFRIQVTEVSSHFIGKTVNLKIKSKSSDFIKSMGWTIRPIVIKNITIKAKEPKTKQ</sequence>
<keyword evidence="2" id="KW-1185">Reference proteome</keyword>
<reference evidence="1 2" key="1">
    <citation type="submission" date="2016-11" db="EMBL/GenBank/DDBJ databases">
        <title>The macronuclear genome of Stentor coeruleus: a giant cell with tiny introns.</title>
        <authorList>
            <person name="Slabodnick M."/>
            <person name="Ruby J.G."/>
            <person name="Reiff S.B."/>
            <person name="Swart E.C."/>
            <person name="Gosai S."/>
            <person name="Prabakaran S."/>
            <person name="Witkowska E."/>
            <person name="Larue G.E."/>
            <person name="Fisher S."/>
            <person name="Freeman R.M."/>
            <person name="Gunawardena J."/>
            <person name="Chu W."/>
            <person name="Stover N.A."/>
            <person name="Gregory B.D."/>
            <person name="Nowacki M."/>
            <person name="Derisi J."/>
            <person name="Roy S.W."/>
            <person name="Marshall W.F."/>
            <person name="Sood P."/>
        </authorList>
    </citation>
    <scope>NUCLEOTIDE SEQUENCE [LARGE SCALE GENOMIC DNA]</scope>
    <source>
        <strain evidence="1">WM001</strain>
    </source>
</reference>
<gene>
    <name evidence="1" type="ORF">SteCoe_2140</name>
</gene>
<protein>
    <submittedName>
        <fullName evidence="1">Uncharacterized protein</fullName>
    </submittedName>
</protein>
<proteinExistence type="predicted"/>
<name>A0A1R2D057_9CILI</name>
<evidence type="ECO:0000313" key="2">
    <source>
        <dbReference type="Proteomes" id="UP000187209"/>
    </source>
</evidence>
<dbReference type="OrthoDB" id="311677at2759"/>
<accession>A0A1R2D057</accession>
<dbReference type="Proteomes" id="UP000187209">
    <property type="component" value="Unassembled WGS sequence"/>
</dbReference>
<dbReference type="EMBL" id="MPUH01000023">
    <property type="protein sequence ID" value="OMJ94647.1"/>
    <property type="molecule type" value="Genomic_DNA"/>
</dbReference>
<comment type="caution">
    <text evidence="1">The sequence shown here is derived from an EMBL/GenBank/DDBJ whole genome shotgun (WGS) entry which is preliminary data.</text>
</comment>